<comment type="caution">
    <text evidence="2">The sequence shown here is derived from an EMBL/GenBank/DDBJ whole genome shotgun (WGS) entry which is preliminary data.</text>
</comment>
<dbReference type="InterPro" id="IPR013975">
    <property type="entry name" value="Tscrpt_reg_BetR_N"/>
</dbReference>
<organism evidence="2 3">
    <name type="scientific">Faecalibacterium prausnitzii</name>
    <dbReference type="NCBI Taxonomy" id="853"/>
    <lineage>
        <taxon>Bacteria</taxon>
        <taxon>Bacillati</taxon>
        <taxon>Bacillota</taxon>
        <taxon>Clostridia</taxon>
        <taxon>Eubacteriales</taxon>
        <taxon>Oscillospiraceae</taxon>
        <taxon>Faecalibacterium</taxon>
    </lineage>
</organism>
<feature type="domain" description="Transcription regulator BetR N-terminal" evidence="1">
    <location>
        <begin position="18"/>
        <end position="55"/>
    </location>
</feature>
<sequence>MNKARLEYEMSVRGVTRAKLCEVLGISRSAFYRKCNGGSEFTQGEIQKIVDFLNLETPVGIFFDAKVS</sequence>
<dbReference type="Gene3D" id="1.10.260.40">
    <property type="entry name" value="lambda repressor-like DNA-binding domains"/>
    <property type="match status" value="1"/>
</dbReference>
<dbReference type="InterPro" id="IPR001387">
    <property type="entry name" value="Cro/C1-type_HTH"/>
</dbReference>
<dbReference type="OrthoDB" id="1697546at2"/>
<protein>
    <recommendedName>
        <fullName evidence="1">Transcription regulator BetR N-terminal domain-containing protein</fullName>
    </recommendedName>
</protein>
<dbReference type="Pfam" id="PF08667">
    <property type="entry name" value="BetR"/>
    <property type="match status" value="1"/>
</dbReference>
<evidence type="ECO:0000313" key="3">
    <source>
        <dbReference type="Proteomes" id="UP000220904"/>
    </source>
</evidence>
<evidence type="ECO:0000259" key="1">
    <source>
        <dbReference type="Pfam" id="PF08667"/>
    </source>
</evidence>
<dbReference type="EMBL" id="NOUV01000005">
    <property type="protein sequence ID" value="PDX87828.1"/>
    <property type="molecule type" value="Genomic_DNA"/>
</dbReference>
<dbReference type="AlphaFoldDB" id="A0A2A7B943"/>
<dbReference type="CDD" id="cd00093">
    <property type="entry name" value="HTH_XRE"/>
    <property type="match status" value="1"/>
</dbReference>
<evidence type="ECO:0000313" key="2">
    <source>
        <dbReference type="EMBL" id="PDX87828.1"/>
    </source>
</evidence>
<accession>A0A2A7B943</accession>
<dbReference type="InterPro" id="IPR010982">
    <property type="entry name" value="Lambda_DNA-bd_dom_sf"/>
</dbReference>
<gene>
    <name evidence="2" type="ORF">CHR60_02035</name>
</gene>
<proteinExistence type="predicted"/>
<dbReference type="GO" id="GO:0003677">
    <property type="term" value="F:DNA binding"/>
    <property type="evidence" value="ECO:0007669"/>
    <property type="project" value="InterPro"/>
</dbReference>
<dbReference type="SUPFAM" id="SSF47413">
    <property type="entry name" value="lambda repressor-like DNA-binding domains"/>
    <property type="match status" value="1"/>
</dbReference>
<dbReference type="Proteomes" id="UP000220904">
    <property type="component" value="Unassembled WGS sequence"/>
</dbReference>
<reference evidence="2 3" key="1">
    <citation type="journal article" date="2017" name="Front. Microbiol.">
        <title>New Insights into the Diversity of the Genus Faecalibacterium.</title>
        <authorList>
            <person name="Benevides L."/>
            <person name="Burman S."/>
            <person name="Martin R."/>
            <person name="Robert V."/>
            <person name="Thomas M."/>
            <person name="Miquel S."/>
            <person name="Chain F."/>
            <person name="Sokol H."/>
            <person name="Bermudez-Humaran L.G."/>
            <person name="Morrison M."/>
            <person name="Langella P."/>
            <person name="Azevedo V.A."/>
            <person name="Chatel J.M."/>
            <person name="Soares S."/>
        </authorList>
    </citation>
    <scope>NUCLEOTIDE SEQUENCE [LARGE SCALE GENOMIC DNA]</scope>
    <source>
        <strain evidence="2 3">AHMP21</strain>
    </source>
</reference>
<name>A0A2A7B943_9FIRM</name>